<name>A0A1M6F0P7_9RHOB</name>
<evidence type="ECO:0000313" key="1">
    <source>
        <dbReference type="EMBL" id="SHI91226.1"/>
    </source>
</evidence>
<dbReference type="OrthoDB" id="7877312at2"/>
<reference evidence="1 2" key="1">
    <citation type="submission" date="2016-11" db="EMBL/GenBank/DDBJ databases">
        <authorList>
            <person name="Jaros S."/>
            <person name="Januszkiewicz K."/>
            <person name="Wedrychowicz H."/>
        </authorList>
    </citation>
    <scope>NUCLEOTIDE SEQUENCE [LARGE SCALE GENOMIC DNA]</scope>
    <source>
        <strain evidence="1 2">DSM 100565</strain>
    </source>
</reference>
<organism evidence="1 2">
    <name type="scientific">Wenxinia saemankumensis</name>
    <dbReference type="NCBI Taxonomy" id="1447782"/>
    <lineage>
        <taxon>Bacteria</taxon>
        <taxon>Pseudomonadati</taxon>
        <taxon>Pseudomonadota</taxon>
        <taxon>Alphaproteobacteria</taxon>
        <taxon>Rhodobacterales</taxon>
        <taxon>Roseobacteraceae</taxon>
        <taxon>Wenxinia</taxon>
    </lineage>
</organism>
<dbReference type="STRING" id="1447782.SAMN05444417_2285"/>
<dbReference type="Proteomes" id="UP000184292">
    <property type="component" value="Unassembled WGS sequence"/>
</dbReference>
<dbReference type="EMBL" id="FQYO01000003">
    <property type="protein sequence ID" value="SHI91226.1"/>
    <property type="molecule type" value="Genomic_DNA"/>
</dbReference>
<evidence type="ECO:0000313" key="2">
    <source>
        <dbReference type="Proteomes" id="UP000184292"/>
    </source>
</evidence>
<proteinExistence type="predicted"/>
<protein>
    <submittedName>
        <fullName evidence="1">Uncharacterized protein</fullName>
    </submittedName>
</protein>
<dbReference type="AlphaFoldDB" id="A0A1M6F0P7"/>
<gene>
    <name evidence="1" type="ORF">SAMN05444417_2285</name>
</gene>
<accession>A0A1M6F0P7</accession>
<sequence>MPEFRQNLPDAKLRARGEINGRIGAVRRSFITDLPAQEIAYSNKEAEALRYIMLPEPPADLTGFPYLAAETGFTAPTPLELATLWLTMAGQWEIANQVIEGIRSRHLALVEQAVSVGATRDQVAAFAAELDAALAALRSAAA</sequence>
<dbReference type="RefSeq" id="WP_073330089.1">
    <property type="nucleotide sequence ID" value="NZ_FQYO01000003.1"/>
</dbReference>
<keyword evidence="2" id="KW-1185">Reference proteome</keyword>